<evidence type="ECO:0000256" key="4">
    <source>
        <dbReference type="ARBA" id="ARBA00022553"/>
    </source>
</evidence>
<protein>
    <recommendedName>
        <fullName evidence="3">histidine kinase</fullName>
        <ecNumber evidence="3">2.7.13.3</ecNumber>
    </recommendedName>
</protein>
<dbReference type="SMART" id="SM00388">
    <property type="entry name" value="HisKA"/>
    <property type="match status" value="1"/>
</dbReference>
<dbReference type="PROSITE" id="PS50109">
    <property type="entry name" value="HIS_KIN"/>
    <property type="match status" value="1"/>
</dbReference>
<reference evidence="15 16" key="1">
    <citation type="submission" date="2024-06" db="EMBL/GenBank/DDBJ databases">
        <title>Genomic Encyclopedia of Type Strains, Phase IV (KMG-IV): sequencing the most valuable type-strain genomes for metagenomic binning, comparative biology and taxonomic classification.</title>
        <authorList>
            <person name="Goeker M."/>
        </authorList>
    </citation>
    <scope>NUCLEOTIDE SEQUENCE [LARGE SCALE GENOMIC DNA]</scope>
    <source>
        <strain evidence="15 16">DSM 17809</strain>
    </source>
</reference>
<evidence type="ECO:0000313" key="16">
    <source>
        <dbReference type="Proteomes" id="UP001549110"/>
    </source>
</evidence>
<organism evidence="15 16">
    <name type="scientific">Phenylobacterium koreense</name>
    <dbReference type="NCBI Taxonomy" id="266125"/>
    <lineage>
        <taxon>Bacteria</taxon>
        <taxon>Pseudomonadati</taxon>
        <taxon>Pseudomonadota</taxon>
        <taxon>Alphaproteobacteria</taxon>
        <taxon>Caulobacterales</taxon>
        <taxon>Caulobacteraceae</taxon>
        <taxon>Phenylobacterium</taxon>
    </lineage>
</organism>
<dbReference type="PANTHER" id="PTHR45436">
    <property type="entry name" value="SENSOR HISTIDINE KINASE YKOH"/>
    <property type="match status" value="1"/>
</dbReference>
<evidence type="ECO:0000256" key="11">
    <source>
        <dbReference type="ARBA" id="ARBA00023012"/>
    </source>
</evidence>
<dbReference type="InterPro" id="IPR003661">
    <property type="entry name" value="HisK_dim/P_dom"/>
</dbReference>
<evidence type="ECO:0000256" key="2">
    <source>
        <dbReference type="ARBA" id="ARBA00004141"/>
    </source>
</evidence>
<feature type="domain" description="HAMP" evidence="14">
    <location>
        <begin position="174"/>
        <end position="226"/>
    </location>
</feature>
<dbReference type="SUPFAM" id="SSF47384">
    <property type="entry name" value="Homodimeric domain of signal transducing histidine kinase"/>
    <property type="match status" value="1"/>
</dbReference>
<evidence type="ECO:0000259" key="13">
    <source>
        <dbReference type="PROSITE" id="PS50109"/>
    </source>
</evidence>
<keyword evidence="8 15" id="KW-0418">Kinase</keyword>
<dbReference type="EMBL" id="JBEPLU010000005">
    <property type="protein sequence ID" value="MET3528702.1"/>
    <property type="molecule type" value="Genomic_DNA"/>
</dbReference>
<dbReference type="SUPFAM" id="SSF55874">
    <property type="entry name" value="ATPase domain of HSP90 chaperone/DNA topoisomerase II/histidine kinase"/>
    <property type="match status" value="1"/>
</dbReference>
<evidence type="ECO:0000313" key="15">
    <source>
        <dbReference type="EMBL" id="MET3528702.1"/>
    </source>
</evidence>
<proteinExistence type="predicted"/>
<evidence type="ECO:0000259" key="14">
    <source>
        <dbReference type="PROSITE" id="PS50885"/>
    </source>
</evidence>
<dbReference type="RefSeq" id="WP_354298561.1">
    <property type="nucleotide sequence ID" value="NZ_JBEPLU010000005.1"/>
</dbReference>
<evidence type="ECO:0000256" key="9">
    <source>
        <dbReference type="ARBA" id="ARBA00022840"/>
    </source>
</evidence>
<comment type="subcellular location">
    <subcellularLocation>
        <location evidence="2">Membrane</location>
        <topology evidence="2">Multi-pass membrane protein</topology>
    </subcellularLocation>
</comment>
<keyword evidence="5 15" id="KW-0808">Transferase</keyword>
<dbReference type="GO" id="GO:0004673">
    <property type="term" value="F:protein histidine kinase activity"/>
    <property type="evidence" value="ECO:0007669"/>
    <property type="project" value="UniProtKB-EC"/>
</dbReference>
<keyword evidence="7" id="KW-0547">Nucleotide-binding</keyword>
<dbReference type="Pfam" id="PF02518">
    <property type="entry name" value="HATPase_c"/>
    <property type="match status" value="1"/>
</dbReference>
<comment type="catalytic activity">
    <reaction evidence="1">
        <text>ATP + protein L-histidine = ADP + protein N-phospho-L-histidine.</text>
        <dbReference type="EC" id="2.7.13.3"/>
    </reaction>
</comment>
<evidence type="ECO:0000256" key="3">
    <source>
        <dbReference type="ARBA" id="ARBA00012438"/>
    </source>
</evidence>
<dbReference type="InterPro" id="IPR036097">
    <property type="entry name" value="HisK_dim/P_sf"/>
</dbReference>
<dbReference type="SMART" id="SM00387">
    <property type="entry name" value="HATPase_c"/>
    <property type="match status" value="1"/>
</dbReference>
<keyword evidence="9" id="KW-0067">ATP-binding</keyword>
<dbReference type="CDD" id="cd00082">
    <property type="entry name" value="HisKA"/>
    <property type="match status" value="1"/>
</dbReference>
<accession>A0ABV2EP35</accession>
<evidence type="ECO:0000256" key="12">
    <source>
        <dbReference type="SAM" id="Phobius"/>
    </source>
</evidence>
<keyword evidence="16" id="KW-1185">Reference proteome</keyword>
<dbReference type="CDD" id="cd00075">
    <property type="entry name" value="HATPase"/>
    <property type="match status" value="1"/>
</dbReference>
<evidence type="ECO:0000256" key="6">
    <source>
        <dbReference type="ARBA" id="ARBA00022692"/>
    </source>
</evidence>
<evidence type="ECO:0000256" key="8">
    <source>
        <dbReference type="ARBA" id="ARBA00022777"/>
    </source>
</evidence>
<sequence length="440" mass="48404">MSRPRSLRRDLSLGVAFGVAVLWLAALLLAGGVLRHELNKVSDSALQEVAERILSIAVVELTNSVDEPLARQVSPLDAEDEYLTYAVYDGSDHVLLFSHDAHRKLFSDGPRLGFWNRHGYRLYGTAAVSGSYRIVVAEPLDHRRETLVHTLRALAWPMAGLLPLSVLWVWWLTRARLRPMTQLSEAIRHRDETDLAPVATDGLQVEFKPLGESVNRLMQRMSRALDAERAFTSSAAHELRTPIAAALAQAQRLARELEQGPQRQRAQALEAELKRLARLAEKLLELVRAEGAGVLSEIERDLTPVLSLTLDDFRREGAGGRLHVDMPDQALSHMDPDAFGIVARNLIENALNHSPAETPIEIVLSVSGRLSVSNEGPVIPADQLRRLKQRFERAKAVGPGSGLGLAIADSIARASKGRLELVSPVPGKSSGFLAVFDPRQ</sequence>
<evidence type="ECO:0000256" key="1">
    <source>
        <dbReference type="ARBA" id="ARBA00000085"/>
    </source>
</evidence>
<feature type="domain" description="Histidine kinase" evidence="13">
    <location>
        <begin position="234"/>
        <end position="423"/>
    </location>
</feature>
<keyword evidence="6 12" id="KW-0812">Transmembrane</keyword>
<dbReference type="PROSITE" id="PS50885">
    <property type="entry name" value="HAMP"/>
    <property type="match status" value="1"/>
</dbReference>
<dbReference type="InterPro" id="IPR003594">
    <property type="entry name" value="HATPase_dom"/>
</dbReference>
<keyword evidence="12" id="KW-0472">Membrane</keyword>
<dbReference type="EC" id="2.7.13.3" evidence="3"/>
<evidence type="ECO:0000256" key="5">
    <source>
        <dbReference type="ARBA" id="ARBA00022679"/>
    </source>
</evidence>
<keyword evidence="4" id="KW-0597">Phosphoprotein</keyword>
<dbReference type="Proteomes" id="UP001549110">
    <property type="component" value="Unassembled WGS sequence"/>
</dbReference>
<dbReference type="PANTHER" id="PTHR45436:SF14">
    <property type="entry name" value="SENSOR PROTEIN QSEC"/>
    <property type="match status" value="1"/>
</dbReference>
<dbReference type="InterPro" id="IPR036890">
    <property type="entry name" value="HATPase_C_sf"/>
</dbReference>
<name>A0ABV2EP35_9CAUL</name>
<dbReference type="Gene3D" id="1.10.287.130">
    <property type="match status" value="1"/>
</dbReference>
<dbReference type="Gene3D" id="3.30.565.10">
    <property type="entry name" value="Histidine kinase-like ATPase, C-terminal domain"/>
    <property type="match status" value="1"/>
</dbReference>
<keyword evidence="10 12" id="KW-1133">Transmembrane helix</keyword>
<gene>
    <name evidence="15" type="ORF">ABID41_003844</name>
</gene>
<comment type="caution">
    <text evidence="15">The sequence shown here is derived from an EMBL/GenBank/DDBJ whole genome shotgun (WGS) entry which is preliminary data.</text>
</comment>
<dbReference type="InterPro" id="IPR003660">
    <property type="entry name" value="HAMP_dom"/>
</dbReference>
<evidence type="ECO:0000256" key="7">
    <source>
        <dbReference type="ARBA" id="ARBA00022741"/>
    </source>
</evidence>
<keyword evidence="11" id="KW-0902">Two-component regulatory system</keyword>
<dbReference type="InterPro" id="IPR005467">
    <property type="entry name" value="His_kinase_dom"/>
</dbReference>
<dbReference type="Pfam" id="PF00512">
    <property type="entry name" value="HisKA"/>
    <property type="match status" value="1"/>
</dbReference>
<dbReference type="InterPro" id="IPR050428">
    <property type="entry name" value="TCS_sensor_his_kinase"/>
</dbReference>
<feature type="transmembrane region" description="Helical" evidence="12">
    <location>
        <begin position="153"/>
        <end position="172"/>
    </location>
</feature>
<evidence type="ECO:0000256" key="10">
    <source>
        <dbReference type="ARBA" id="ARBA00022989"/>
    </source>
</evidence>